<sequence length="498" mass="52973">MAHASARVPSQLPTPTPSPSPASTLTSSPDPSELSVETISDLVDPSPLPSPLPFHTSARDYLDAPSGPLPPPFPPFCPPLVTPPPASLPSSPPIPCTPVTHPPPLRPPQRIPSPRWPPPLLPPAPRPPPPLSFCVAAQHLSAIPTSSASFLLLGTENSTRAWPCFPAPFQVFVERANGEKEVLPILGRSLPLEISVVECHAGCSFQLRSLNAREFLALSLLPVTNISEFMMRPRTFAILEDTVKSARSAVVQSPVGPAPVYPPAVRIEFFLKPPLEPPLLQTSRAYFESLTEQLDNDHFAVGSGRFAVAEVSSSGAFVQADILPPARGESGTVEVGTLLQELAVRASTLNVLGHRFDVRHGLWVQGVDPTLIHEGEERAKLWPVVDDEDKEVVAAKLAAEPRPRPPVSPPPAPRRPPRSPPAPPAPPRPPSPRQPPMLPPAMPIVCSDTCVGRHNGECQDGGAGSIEEQTPQPTAFSSCSTSPARASPAVVASWSAHS</sequence>
<feature type="region of interest" description="Disordered" evidence="1">
    <location>
        <begin position="87"/>
        <end position="122"/>
    </location>
</feature>
<comment type="caution">
    <text evidence="2">The sequence shown here is derived from an EMBL/GenBank/DDBJ whole genome shotgun (WGS) entry which is preliminary data.</text>
</comment>
<evidence type="ECO:0000256" key="1">
    <source>
        <dbReference type="SAM" id="MobiDB-lite"/>
    </source>
</evidence>
<name>A0AB34JZH1_PRYPA</name>
<evidence type="ECO:0000313" key="3">
    <source>
        <dbReference type="Proteomes" id="UP001515480"/>
    </source>
</evidence>
<accession>A0AB34JZH1</accession>
<feature type="compositionally biased region" description="Low complexity" evidence="1">
    <location>
        <begin position="480"/>
        <end position="498"/>
    </location>
</feature>
<keyword evidence="3" id="KW-1185">Reference proteome</keyword>
<feature type="compositionally biased region" description="Pro residues" evidence="1">
    <location>
        <begin position="404"/>
        <end position="442"/>
    </location>
</feature>
<dbReference type="EMBL" id="JBGBPQ010000002">
    <property type="protein sequence ID" value="KAL1527598.1"/>
    <property type="molecule type" value="Genomic_DNA"/>
</dbReference>
<feature type="compositionally biased region" description="Low complexity" evidence="1">
    <location>
        <begin position="21"/>
        <end position="32"/>
    </location>
</feature>
<feature type="region of interest" description="Disordered" evidence="1">
    <location>
        <begin position="1"/>
        <end position="73"/>
    </location>
</feature>
<gene>
    <name evidence="2" type="ORF">AB1Y20_008984</name>
</gene>
<reference evidence="2 3" key="1">
    <citation type="journal article" date="2024" name="Science">
        <title>Giant polyketide synthase enzymes in the biosynthesis of giant marine polyether toxins.</title>
        <authorList>
            <person name="Fallon T.R."/>
            <person name="Shende V.V."/>
            <person name="Wierzbicki I.H."/>
            <person name="Pendleton A.L."/>
            <person name="Watervoot N.F."/>
            <person name="Auber R.P."/>
            <person name="Gonzalez D.J."/>
            <person name="Wisecaver J.H."/>
            <person name="Moore B.S."/>
        </authorList>
    </citation>
    <scope>NUCLEOTIDE SEQUENCE [LARGE SCALE GENOMIC DNA]</scope>
    <source>
        <strain evidence="2 3">12B1</strain>
    </source>
</reference>
<dbReference type="Proteomes" id="UP001515480">
    <property type="component" value="Unassembled WGS sequence"/>
</dbReference>
<feature type="region of interest" description="Disordered" evidence="1">
    <location>
        <begin position="396"/>
        <end position="498"/>
    </location>
</feature>
<protein>
    <submittedName>
        <fullName evidence="2">Uncharacterized protein</fullName>
    </submittedName>
</protein>
<proteinExistence type="predicted"/>
<evidence type="ECO:0000313" key="2">
    <source>
        <dbReference type="EMBL" id="KAL1527598.1"/>
    </source>
</evidence>
<dbReference type="AlphaFoldDB" id="A0AB34JZH1"/>
<feature type="compositionally biased region" description="Polar residues" evidence="1">
    <location>
        <begin position="467"/>
        <end position="479"/>
    </location>
</feature>
<organism evidence="2 3">
    <name type="scientific">Prymnesium parvum</name>
    <name type="common">Toxic golden alga</name>
    <dbReference type="NCBI Taxonomy" id="97485"/>
    <lineage>
        <taxon>Eukaryota</taxon>
        <taxon>Haptista</taxon>
        <taxon>Haptophyta</taxon>
        <taxon>Prymnesiophyceae</taxon>
        <taxon>Prymnesiales</taxon>
        <taxon>Prymnesiaceae</taxon>
        <taxon>Prymnesium</taxon>
    </lineage>
</organism>